<feature type="transmembrane region" description="Helical" evidence="1">
    <location>
        <begin position="92"/>
        <end position="113"/>
    </location>
</feature>
<feature type="transmembrane region" description="Helical" evidence="1">
    <location>
        <begin position="119"/>
        <end position="136"/>
    </location>
</feature>
<keyword evidence="1" id="KW-1133">Transmembrane helix</keyword>
<gene>
    <name evidence="3" type="ORF">QOZ84_02680</name>
</gene>
<keyword evidence="1" id="KW-0812">Transmembrane</keyword>
<feature type="transmembrane region" description="Helical" evidence="1">
    <location>
        <begin position="65"/>
        <end position="83"/>
    </location>
</feature>
<feature type="transmembrane region" description="Helical" evidence="1">
    <location>
        <begin position="7"/>
        <end position="31"/>
    </location>
</feature>
<evidence type="ECO:0000259" key="2">
    <source>
        <dbReference type="Pfam" id="PF04892"/>
    </source>
</evidence>
<keyword evidence="4" id="KW-1185">Reference proteome</keyword>
<evidence type="ECO:0000313" key="4">
    <source>
        <dbReference type="Proteomes" id="UP001301012"/>
    </source>
</evidence>
<dbReference type="EMBL" id="JASKYM010000001">
    <property type="protein sequence ID" value="MDK2562441.1"/>
    <property type="molecule type" value="Genomic_DNA"/>
</dbReference>
<feature type="transmembrane region" description="Helical" evidence="1">
    <location>
        <begin position="148"/>
        <end position="170"/>
    </location>
</feature>
<evidence type="ECO:0000313" key="3">
    <source>
        <dbReference type="EMBL" id="MDK2562441.1"/>
    </source>
</evidence>
<proteinExistence type="predicted"/>
<accession>A0ABT7E687</accession>
<feature type="domain" description="VanZ-like" evidence="2">
    <location>
        <begin position="15"/>
        <end position="136"/>
    </location>
</feature>
<dbReference type="InterPro" id="IPR006976">
    <property type="entry name" value="VanZ-like"/>
</dbReference>
<evidence type="ECO:0000256" key="1">
    <source>
        <dbReference type="SAM" id="Phobius"/>
    </source>
</evidence>
<dbReference type="Proteomes" id="UP001301012">
    <property type="component" value="Unassembled WGS sequence"/>
</dbReference>
<dbReference type="PANTHER" id="PTHR36834">
    <property type="entry name" value="MEMBRANE PROTEIN-RELATED"/>
    <property type="match status" value="1"/>
</dbReference>
<organism evidence="3 4">
    <name type="scientific">Romboutsia sedimentorum</name>
    <dbReference type="NCBI Taxonomy" id="1368474"/>
    <lineage>
        <taxon>Bacteria</taxon>
        <taxon>Bacillati</taxon>
        <taxon>Bacillota</taxon>
        <taxon>Clostridia</taxon>
        <taxon>Peptostreptococcales</taxon>
        <taxon>Peptostreptococcaceae</taxon>
        <taxon>Romboutsia</taxon>
    </lineage>
</organism>
<sequence length="172" mass="19298">MNKKKIINSLFIMGFVFYTIFILSIIVFKYVSPLELFSSDREFSRTLNLIPFNEVLNGNFDKLDIVGNIILFVPLGIYINILIKDTKISKSIFIIAMISFIFEFSQYIFGIGASDITDIITNTTGGIIGIGIYMLIKKIFSDNIKVKNFVTICSTLVMLPVAVIVVGLLVCN</sequence>
<keyword evidence="1" id="KW-0472">Membrane</keyword>
<dbReference type="InterPro" id="IPR053150">
    <property type="entry name" value="Teicoplanin_resist-assoc"/>
</dbReference>
<name>A0ABT7E687_9FIRM</name>
<protein>
    <submittedName>
        <fullName evidence="3">VanZ family protein</fullName>
    </submittedName>
</protein>
<dbReference type="RefSeq" id="WP_284131420.1">
    <property type="nucleotide sequence ID" value="NZ_JASKYM010000001.1"/>
</dbReference>
<reference evidence="3 4" key="1">
    <citation type="submission" date="2023-05" db="EMBL/GenBank/DDBJ databases">
        <title>Rombocin, a short stable natural nisin variant, displays selective antimicrobial activity against Listeria monocytogenes and employs dual mode of action to kill target bacterial strains.</title>
        <authorList>
            <person name="Wambui J."/>
            <person name="Stephan R."/>
            <person name="Kuipers O.P."/>
        </authorList>
    </citation>
    <scope>NUCLEOTIDE SEQUENCE [LARGE SCALE GENOMIC DNA]</scope>
    <source>
        <strain evidence="3 4">RC002</strain>
    </source>
</reference>
<comment type="caution">
    <text evidence="3">The sequence shown here is derived from an EMBL/GenBank/DDBJ whole genome shotgun (WGS) entry which is preliminary data.</text>
</comment>
<dbReference type="PANTHER" id="PTHR36834:SF2">
    <property type="entry name" value="MEMBRANE PROTEIN"/>
    <property type="match status" value="1"/>
</dbReference>
<dbReference type="Pfam" id="PF04892">
    <property type="entry name" value="VanZ"/>
    <property type="match status" value="1"/>
</dbReference>